<evidence type="ECO:0000256" key="1">
    <source>
        <dbReference type="ARBA" id="ARBA00004127"/>
    </source>
</evidence>
<evidence type="ECO:0000256" key="6">
    <source>
        <dbReference type="ARBA" id="ARBA00023139"/>
    </source>
</evidence>
<dbReference type="GO" id="GO:0005783">
    <property type="term" value="C:endoplasmic reticulum"/>
    <property type="evidence" value="ECO:0007669"/>
    <property type="project" value="TreeGrafter"/>
</dbReference>
<keyword evidence="5 10" id="KW-0472">Membrane</keyword>
<dbReference type="PROSITE" id="PS50216">
    <property type="entry name" value="DHHC"/>
    <property type="match status" value="1"/>
</dbReference>
<evidence type="ECO:0000313" key="13">
    <source>
        <dbReference type="Proteomes" id="UP000019763"/>
    </source>
</evidence>
<evidence type="ECO:0000259" key="11">
    <source>
        <dbReference type="Pfam" id="PF01529"/>
    </source>
</evidence>
<dbReference type="InterPro" id="IPR039859">
    <property type="entry name" value="PFA4/ZDH16/20/ERF2-like"/>
</dbReference>
<dbReference type="AlphaFoldDB" id="A0A023B4U0"/>
<keyword evidence="4 10" id="KW-1133">Transmembrane helix</keyword>
<evidence type="ECO:0000256" key="3">
    <source>
        <dbReference type="ARBA" id="ARBA00022692"/>
    </source>
</evidence>
<keyword evidence="8 10" id="KW-0012">Acyltransferase</keyword>
<keyword evidence="3 10" id="KW-0812">Transmembrane</keyword>
<dbReference type="GO" id="GO:0005794">
    <property type="term" value="C:Golgi apparatus"/>
    <property type="evidence" value="ECO:0007669"/>
    <property type="project" value="TreeGrafter"/>
</dbReference>
<dbReference type="EMBL" id="AFNH02000760">
    <property type="protein sequence ID" value="EZG56757.1"/>
    <property type="molecule type" value="Genomic_DNA"/>
</dbReference>
<feature type="domain" description="Palmitoyltransferase DHHC" evidence="11">
    <location>
        <begin position="201"/>
        <end position="277"/>
    </location>
</feature>
<dbReference type="Pfam" id="PF01529">
    <property type="entry name" value="DHHC"/>
    <property type="match status" value="1"/>
</dbReference>
<protein>
    <recommendedName>
        <fullName evidence="10">Palmitoyltransferase</fullName>
        <ecNumber evidence="10">2.3.1.225</ecNumber>
    </recommendedName>
</protein>
<evidence type="ECO:0000256" key="5">
    <source>
        <dbReference type="ARBA" id="ARBA00023136"/>
    </source>
</evidence>
<feature type="transmembrane region" description="Helical" evidence="10">
    <location>
        <begin position="246"/>
        <end position="273"/>
    </location>
</feature>
<dbReference type="VEuPathDB" id="CryptoDB:GNI_101390"/>
<comment type="subcellular location">
    <subcellularLocation>
        <location evidence="1">Endomembrane system</location>
        <topology evidence="1">Multi-pass membrane protein</topology>
    </subcellularLocation>
</comment>
<feature type="transmembrane region" description="Helical" evidence="10">
    <location>
        <begin position="46"/>
        <end position="68"/>
    </location>
</feature>
<keyword evidence="2 10" id="KW-0808">Transferase</keyword>
<dbReference type="PANTHER" id="PTHR22883:SF43">
    <property type="entry name" value="PALMITOYLTRANSFERASE APP"/>
    <property type="match status" value="1"/>
</dbReference>
<proteinExistence type="inferred from homology"/>
<keyword evidence="7" id="KW-0449">Lipoprotein</keyword>
<dbReference type="eggNOG" id="KOG1311">
    <property type="taxonomic scope" value="Eukaryota"/>
</dbReference>
<comment type="similarity">
    <text evidence="10">Belongs to the DHHC palmitoyltransferase family.</text>
</comment>
<dbReference type="RefSeq" id="XP_011131166.1">
    <property type="nucleotide sequence ID" value="XM_011132864.1"/>
</dbReference>
<evidence type="ECO:0000256" key="4">
    <source>
        <dbReference type="ARBA" id="ARBA00022989"/>
    </source>
</evidence>
<keyword evidence="13" id="KW-1185">Reference proteome</keyword>
<comment type="domain">
    <text evidence="10">The DHHC domain is required for palmitoyltransferase activity.</text>
</comment>
<evidence type="ECO:0000256" key="2">
    <source>
        <dbReference type="ARBA" id="ARBA00022679"/>
    </source>
</evidence>
<dbReference type="Proteomes" id="UP000019763">
    <property type="component" value="Unassembled WGS sequence"/>
</dbReference>
<evidence type="ECO:0000256" key="10">
    <source>
        <dbReference type="RuleBase" id="RU079119"/>
    </source>
</evidence>
<gene>
    <name evidence="12" type="ORF">GNI_101390</name>
</gene>
<dbReference type="GeneID" id="22913584"/>
<dbReference type="OrthoDB" id="9909019at2759"/>
<evidence type="ECO:0000256" key="7">
    <source>
        <dbReference type="ARBA" id="ARBA00023288"/>
    </source>
</evidence>
<evidence type="ECO:0000313" key="12">
    <source>
        <dbReference type="EMBL" id="EZG56757.1"/>
    </source>
</evidence>
<dbReference type="PANTHER" id="PTHR22883">
    <property type="entry name" value="ZINC FINGER DHHC DOMAIN CONTAINING PROTEIN"/>
    <property type="match status" value="1"/>
</dbReference>
<dbReference type="GO" id="GO:0006612">
    <property type="term" value="P:protein targeting to membrane"/>
    <property type="evidence" value="ECO:0007669"/>
    <property type="project" value="TreeGrafter"/>
</dbReference>
<keyword evidence="6" id="KW-0564">Palmitate</keyword>
<dbReference type="GO" id="GO:0019706">
    <property type="term" value="F:protein-cysteine S-palmitoyltransferase activity"/>
    <property type="evidence" value="ECO:0007669"/>
    <property type="project" value="UniProtKB-EC"/>
</dbReference>
<organism evidence="12 13">
    <name type="scientific">Gregarina niphandrodes</name>
    <name type="common">Septate eugregarine</name>
    <dbReference type="NCBI Taxonomy" id="110365"/>
    <lineage>
        <taxon>Eukaryota</taxon>
        <taxon>Sar</taxon>
        <taxon>Alveolata</taxon>
        <taxon>Apicomplexa</taxon>
        <taxon>Conoidasida</taxon>
        <taxon>Gregarinasina</taxon>
        <taxon>Eugregarinorida</taxon>
        <taxon>Gregarinidae</taxon>
        <taxon>Gregarina</taxon>
    </lineage>
</organism>
<name>A0A023B4U0_GRENI</name>
<evidence type="ECO:0000256" key="9">
    <source>
        <dbReference type="ARBA" id="ARBA00048048"/>
    </source>
</evidence>
<reference evidence="12" key="1">
    <citation type="submission" date="2013-12" db="EMBL/GenBank/DDBJ databases">
        <authorList>
            <person name="Omoto C.K."/>
            <person name="Sibley D."/>
            <person name="Venepally P."/>
            <person name="Hadjithomas M."/>
            <person name="Karamycheva S."/>
            <person name="Brunk B."/>
            <person name="Roos D."/>
            <person name="Caler E."/>
            <person name="Lorenzi H."/>
        </authorList>
    </citation>
    <scope>NUCLEOTIDE SEQUENCE</scope>
</reference>
<comment type="caution">
    <text evidence="12">The sequence shown here is derived from an EMBL/GenBank/DDBJ whole genome shotgun (WGS) entry which is preliminary data.</text>
</comment>
<sequence length="286" mass="32343">MLKRTRGNGGVKFFNGVRHQRWFRGWLITPCALLAPRYLIAPSSRGLSVSLDAAIACSLLFMLLTAFVDPGTVPKGCYWFDLIPRVCKYRGDKAYCRLSYPSSSSVQELRQKWAAHTRVQPTEVAKSTASSPVENFTALQSSTLSPASPTAASINLGDDGLEKDPHWIVFERSELERYTARRDQRDMIEIAGDICGQQVTFKWCCVCDQLRHPRTRHCATCDSCVDRFDHHCIWISSCVGLRNYRYFFGFLISALVLTSTCIVESSISLYTVLLRNDKWALESFSK</sequence>
<evidence type="ECO:0000256" key="8">
    <source>
        <dbReference type="ARBA" id="ARBA00023315"/>
    </source>
</evidence>
<accession>A0A023B4U0</accession>
<dbReference type="EC" id="2.3.1.225" evidence="10"/>
<feature type="transmembrane region" description="Helical" evidence="10">
    <location>
        <begin position="21"/>
        <end position="40"/>
    </location>
</feature>
<comment type="catalytic activity">
    <reaction evidence="9 10">
        <text>L-cysteinyl-[protein] + hexadecanoyl-CoA = S-hexadecanoyl-L-cysteinyl-[protein] + CoA</text>
        <dbReference type="Rhea" id="RHEA:36683"/>
        <dbReference type="Rhea" id="RHEA-COMP:10131"/>
        <dbReference type="Rhea" id="RHEA-COMP:11032"/>
        <dbReference type="ChEBI" id="CHEBI:29950"/>
        <dbReference type="ChEBI" id="CHEBI:57287"/>
        <dbReference type="ChEBI" id="CHEBI:57379"/>
        <dbReference type="ChEBI" id="CHEBI:74151"/>
        <dbReference type="EC" id="2.3.1.225"/>
    </reaction>
</comment>
<dbReference type="InterPro" id="IPR001594">
    <property type="entry name" value="Palmitoyltrfase_DHHC"/>
</dbReference>